<dbReference type="PANTHER" id="PTHR43592:SF15">
    <property type="entry name" value="CAAX AMINO TERMINAL PROTEASE FAMILY PROTEIN"/>
    <property type="match status" value="1"/>
</dbReference>
<keyword evidence="1" id="KW-0472">Membrane</keyword>
<dbReference type="EMBL" id="VOHS01000001">
    <property type="protein sequence ID" value="TWW02298.1"/>
    <property type="molecule type" value="Genomic_DNA"/>
</dbReference>
<accession>A0A5C6M046</accession>
<comment type="caution">
    <text evidence="3">The sequence shown here is derived from an EMBL/GenBank/DDBJ whole genome shotgun (WGS) entry which is preliminary data.</text>
</comment>
<dbReference type="Proteomes" id="UP000318815">
    <property type="component" value="Unassembled WGS sequence"/>
</dbReference>
<feature type="transmembrane region" description="Helical" evidence="1">
    <location>
        <begin position="108"/>
        <end position="129"/>
    </location>
</feature>
<feature type="transmembrane region" description="Helical" evidence="1">
    <location>
        <begin position="150"/>
        <end position="178"/>
    </location>
</feature>
<dbReference type="PANTHER" id="PTHR43592">
    <property type="entry name" value="CAAX AMINO TERMINAL PROTEASE"/>
    <property type="match status" value="1"/>
</dbReference>
<dbReference type="GO" id="GO:0008237">
    <property type="term" value="F:metallopeptidase activity"/>
    <property type="evidence" value="ECO:0007669"/>
    <property type="project" value="UniProtKB-KW"/>
</dbReference>
<dbReference type="InterPro" id="IPR003675">
    <property type="entry name" value="Rce1/LyrA-like_dom"/>
</dbReference>
<protein>
    <submittedName>
        <fullName evidence="3">CPBP family intramembrane metalloprotease</fullName>
    </submittedName>
</protein>
<keyword evidence="3" id="KW-0482">Metalloprotease</keyword>
<keyword evidence="3" id="KW-0645">Protease</keyword>
<keyword evidence="1" id="KW-1133">Transmembrane helix</keyword>
<dbReference type="RefSeq" id="WP_146302807.1">
    <property type="nucleotide sequence ID" value="NZ_VOHS01000001.1"/>
</dbReference>
<dbReference type="OrthoDB" id="1523022at2"/>
<feature type="transmembrane region" description="Helical" evidence="1">
    <location>
        <begin position="278"/>
        <end position="296"/>
    </location>
</feature>
<name>A0A5C6M046_9BACT</name>
<reference evidence="3 4" key="1">
    <citation type="submission" date="2019-08" db="EMBL/GenBank/DDBJ databases">
        <title>Whole genome sequencing of chitin degrading bacteria Chitinophaga pinensis YS16.</title>
        <authorList>
            <person name="Singh R.P."/>
            <person name="Manchanda G."/>
            <person name="Maurya I.K."/>
            <person name="Joshi N.K."/>
            <person name="Srivastava A.K."/>
        </authorList>
    </citation>
    <scope>NUCLEOTIDE SEQUENCE [LARGE SCALE GENOMIC DNA]</scope>
    <source>
        <strain evidence="3 4">YS-16</strain>
    </source>
</reference>
<feature type="transmembrane region" description="Helical" evidence="1">
    <location>
        <begin position="12"/>
        <end position="39"/>
    </location>
</feature>
<dbReference type="AlphaFoldDB" id="A0A5C6M046"/>
<gene>
    <name evidence="3" type="ORF">FEF09_00370</name>
</gene>
<keyword evidence="4" id="KW-1185">Reference proteome</keyword>
<evidence type="ECO:0000313" key="3">
    <source>
        <dbReference type="EMBL" id="TWW02298.1"/>
    </source>
</evidence>
<dbReference type="Pfam" id="PF02517">
    <property type="entry name" value="Rce1-like"/>
    <property type="match status" value="1"/>
</dbReference>
<dbReference type="GO" id="GO:0004175">
    <property type="term" value="F:endopeptidase activity"/>
    <property type="evidence" value="ECO:0007669"/>
    <property type="project" value="UniProtKB-ARBA"/>
</dbReference>
<feature type="domain" description="CAAX prenyl protease 2/Lysostaphin resistance protein A-like" evidence="2">
    <location>
        <begin position="163"/>
        <end position="252"/>
    </location>
</feature>
<keyword evidence="1" id="KW-0812">Transmembrane</keyword>
<dbReference type="GO" id="GO:0006508">
    <property type="term" value="P:proteolysis"/>
    <property type="evidence" value="ECO:0007669"/>
    <property type="project" value="UniProtKB-KW"/>
</dbReference>
<dbReference type="GO" id="GO:0080120">
    <property type="term" value="P:CAAX-box protein maturation"/>
    <property type="evidence" value="ECO:0007669"/>
    <property type="project" value="UniProtKB-ARBA"/>
</dbReference>
<evidence type="ECO:0000313" key="4">
    <source>
        <dbReference type="Proteomes" id="UP000318815"/>
    </source>
</evidence>
<proteinExistence type="predicted"/>
<evidence type="ECO:0000259" key="2">
    <source>
        <dbReference type="Pfam" id="PF02517"/>
    </source>
</evidence>
<feature type="transmembrane region" description="Helical" evidence="1">
    <location>
        <begin position="224"/>
        <end position="249"/>
    </location>
</feature>
<sequence length="322" mass="36506">MTGRLKQYPPSLQFAAFVAIFLICFLLYMIFLVAIFPLISGSSLISMQKALTYAQESSVPVSPKVLGYLKLTQFLYTLVVYLFPPLIFAWLSFKRPANWLSIDRSPRLTGIILALLIMFLALPFVSFTADWNHTWPFSSDLKRTEEQTEALTRVLLTMSDTATLLINLLIIAAAPAIAEEFFFRGVMQRLFIEMLPKAPWLAIVITAACFSAIHMQWMDFIPRLLLGFLLGAIYYLSGNLWLSIAGHFLNNGLQVVMVYLYQIKVIKTDPMDAGTTEWYLAIGSLALTIIVAWQLYQRTPPAERKFSQQQTDFTDNIDSIGK</sequence>
<keyword evidence="3" id="KW-0378">Hydrolase</keyword>
<feature type="transmembrane region" description="Helical" evidence="1">
    <location>
        <begin position="74"/>
        <end position="93"/>
    </location>
</feature>
<evidence type="ECO:0000256" key="1">
    <source>
        <dbReference type="SAM" id="Phobius"/>
    </source>
</evidence>
<organism evidence="3 4">
    <name type="scientific">Chitinophaga pinensis</name>
    <dbReference type="NCBI Taxonomy" id="79329"/>
    <lineage>
        <taxon>Bacteria</taxon>
        <taxon>Pseudomonadati</taxon>
        <taxon>Bacteroidota</taxon>
        <taxon>Chitinophagia</taxon>
        <taxon>Chitinophagales</taxon>
        <taxon>Chitinophagaceae</taxon>
        <taxon>Chitinophaga</taxon>
    </lineage>
</organism>